<feature type="compositionally biased region" description="Polar residues" evidence="1">
    <location>
        <begin position="400"/>
        <end position="411"/>
    </location>
</feature>
<proteinExistence type="predicted"/>
<comment type="caution">
    <text evidence="2">The sequence shown here is derived from an EMBL/GenBank/DDBJ whole genome shotgun (WGS) entry which is preliminary data.</text>
</comment>
<dbReference type="Proteomes" id="UP001313282">
    <property type="component" value="Unassembled WGS sequence"/>
</dbReference>
<name>A0AAN8MY27_9PEZI</name>
<sequence length="487" mass="53632">MVDYSKLLTSPPDWPLGQLTPMTNDRPRFASIDEVVAKAMAADGAVSSPAQVPAPSKVKGLIATWSQRAVPPDTVSKKSSLTGLKHLGPKHVRTRVQQFSQEKSATSEISKIRGGFVKRRIAALEDVKAACQYALDRLQSDSPPKKQVGVRPTVATPAESAPSPDRDVSTPHPTPTEDVASPPDSFETESRALMREIEGMDIMSSAPRHHHDAHSDRPTPDLHPIVRAPSDYRRETGLSVGVSAIPPLTGTARVFGTRRYRRGPLTEEQSEVRAATKVTRRLVSDTHWLKAKKPAAALPIGTTVPVVPARLLQGAQSLRKATSQLPIAKYYTNNYDPENNDNILPLGIQKMPTAENACLPSPPPFGNYEGFTEYRLANRLGIFGTRPRLVATRPRFGENLSPTKTRGSQDVPTFPRVPKMRRRTPPQRFTPCPSTSFYPVIPPHHSFRDTPWMLLPESSIHTMEPKLRSMTSTLPSTSDYKKASHCL</sequence>
<reference evidence="2 3" key="1">
    <citation type="submission" date="2019-10" db="EMBL/GenBank/DDBJ databases">
        <authorList>
            <person name="Palmer J.M."/>
        </authorList>
    </citation>
    <scope>NUCLEOTIDE SEQUENCE [LARGE SCALE GENOMIC DNA]</scope>
    <source>
        <strain evidence="2 3">TWF718</strain>
    </source>
</reference>
<feature type="region of interest" description="Disordered" evidence="1">
    <location>
        <begin position="140"/>
        <end position="187"/>
    </location>
</feature>
<evidence type="ECO:0000256" key="1">
    <source>
        <dbReference type="SAM" id="MobiDB-lite"/>
    </source>
</evidence>
<evidence type="ECO:0000313" key="2">
    <source>
        <dbReference type="EMBL" id="KAK6351494.1"/>
    </source>
</evidence>
<feature type="region of interest" description="Disordered" evidence="1">
    <location>
        <begin position="396"/>
        <end position="435"/>
    </location>
</feature>
<keyword evidence="3" id="KW-1185">Reference proteome</keyword>
<protein>
    <submittedName>
        <fullName evidence="2">Uncharacterized protein</fullName>
    </submittedName>
</protein>
<evidence type="ECO:0000313" key="3">
    <source>
        <dbReference type="Proteomes" id="UP001313282"/>
    </source>
</evidence>
<dbReference type="AlphaFoldDB" id="A0AAN8MY27"/>
<gene>
    <name evidence="2" type="ORF">TWF718_004654</name>
</gene>
<accession>A0AAN8MY27</accession>
<dbReference type="EMBL" id="JAVHNR010000002">
    <property type="protein sequence ID" value="KAK6351494.1"/>
    <property type="molecule type" value="Genomic_DNA"/>
</dbReference>
<organism evidence="2 3">
    <name type="scientific">Orbilia javanica</name>
    <dbReference type="NCBI Taxonomy" id="47235"/>
    <lineage>
        <taxon>Eukaryota</taxon>
        <taxon>Fungi</taxon>
        <taxon>Dikarya</taxon>
        <taxon>Ascomycota</taxon>
        <taxon>Pezizomycotina</taxon>
        <taxon>Orbiliomycetes</taxon>
        <taxon>Orbiliales</taxon>
        <taxon>Orbiliaceae</taxon>
        <taxon>Orbilia</taxon>
    </lineage>
</organism>